<dbReference type="PANTHER" id="PTHR43130">
    <property type="entry name" value="ARAC-FAMILY TRANSCRIPTIONAL REGULATOR"/>
    <property type="match status" value="1"/>
</dbReference>
<protein>
    <submittedName>
        <fullName evidence="2">DJ-1/PfpI family protein</fullName>
        <ecNumber evidence="2">4.2.1.-</ecNumber>
    </submittedName>
</protein>
<dbReference type="Gene3D" id="3.40.50.880">
    <property type="match status" value="1"/>
</dbReference>
<dbReference type="EC" id="4.2.1.-" evidence="2"/>
<dbReference type="InterPro" id="IPR052158">
    <property type="entry name" value="INH-QAR"/>
</dbReference>
<reference evidence="3" key="1">
    <citation type="journal article" date="2019" name="Int. J. Syst. Evol. Microbiol.">
        <title>The Global Catalogue of Microorganisms (GCM) 10K type strain sequencing project: providing services to taxonomists for standard genome sequencing and annotation.</title>
        <authorList>
            <consortium name="The Broad Institute Genomics Platform"/>
            <consortium name="The Broad Institute Genome Sequencing Center for Infectious Disease"/>
            <person name="Wu L."/>
            <person name="Ma J."/>
        </authorList>
    </citation>
    <scope>NUCLEOTIDE SEQUENCE [LARGE SCALE GENOMIC DNA]</scope>
    <source>
        <strain evidence="3">TISTR 1511</strain>
    </source>
</reference>
<evidence type="ECO:0000313" key="2">
    <source>
        <dbReference type="EMBL" id="MFD2673786.1"/>
    </source>
</evidence>
<organism evidence="2 3">
    <name type="scientific">Gulosibacter bifidus</name>
    <dbReference type="NCBI Taxonomy" id="272239"/>
    <lineage>
        <taxon>Bacteria</taxon>
        <taxon>Bacillati</taxon>
        <taxon>Actinomycetota</taxon>
        <taxon>Actinomycetes</taxon>
        <taxon>Micrococcales</taxon>
        <taxon>Microbacteriaceae</taxon>
        <taxon>Gulosibacter</taxon>
    </lineage>
</organism>
<dbReference type="RefSeq" id="WP_066055331.1">
    <property type="nucleotide sequence ID" value="NZ_JBHUNF010000001.1"/>
</dbReference>
<comment type="caution">
    <text evidence="2">The sequence shown here is derived from an EMBL/GenBank/DDBJ whole genome shotgun (WGS) entry which is preliminary data.</text>
</comment>
<sequence>MPISTVNVLLFNDFELLDAAGPIELLATVPGVDVRTVFLTSEQPAGHDALLVRSHQGIEIAASTPLSRPCDLLLVPGGVGTRRLVHQAEALREISEAAQRARVVASVCTGSAILAAAGLLEGYAATSNKMALSWVRTHGSKVDWIDAARWVHDRDRWTSSGVSAGMDMTAALLRKELGDHVHDEVMRFTEYVPERDCAHDPFAVPTSAGTGGALS</sequence>
<feature type="domain" description="DJ-1/PfpI" evidence="1">
    <location>
        <begin position="6"/>
        <end position="174"/>
    </location>
</feature>
<dbReference type="Proteomes" id="UP001597453">
    <property type="component" value="Unassembled WGS sequence"/>
</dbReference>
<dbReference type="SUPFAM" id="SSF52317">
    <property type="entry name" value="Class I glutamine amidotransferase-like"/>
    <property type="match status" value="1"/>
</dbReference>
<evidence type="ECO:0000259" key="1">
    <source>
        <dbReference type="Pfam" id="PF01965"/>
    </source>
</evidence>
<dbReference type="InterPro" id="IPR029062">
    <property type="entry name" value="Class_I_gatase-like"/>
</dbReference>
<evidence type="ECO:0000313" key="3">
    <source>
        <dbReference type="Proteomes" id="UP001597453"/>
    </source>
</evidence>
<dbReference type="EMBL" id="JBHUNF010000001">
    <property type="protein sequence ID" value="MFD2673786.1"/>
    <property type="molecule type" value="Genomic_DNA"/>
</dbReference>
<proteinExistence type="predicted"/>
<dbReference type="PANTHER" id="PTHR43130:SF15">
    <property type="entry name" value="THIJ_PFPI FAMILY PROTEIN (AFU_ORTHOLOGUE AFUA_5G14240)"/>
    <property type="match status" value="1"/>
</dbReference>
<dbReference type="InterPro" id="IPR002818">
    <property type="entry name" value="DJ-1/PfpI"/>
</dbReference>
<name>A0ABW5RFD7_9MICO</name>
<accession>A0ABW5RFD7</accession>
<keyword evidence="3" id="KW-1185">Reference proteome</keyword>
<dbReference type="Pfam" id="PF01965">
    <property type="entry name" value="DJ-1_PfpI"/>
    <property type="match status" value="1"/>
</dbReference>
<keyword evidence="2" id="KW-0456">Lyase</keyword>
<gene>
    <name evidence="2" type="ORF">ACFSUQ_00480</name>
</gene>
<dbReference type="GO" id="GO:0016829">
    <property type="term" value="F:lyase activity"/>
    <property type="evidence" value="ECO:0007669"/>
    <property type="project" value="UniProtKB-KW"/>
</dbReference>
<dbReference type="CDD" id="cd03139">
    <property type="entry name" value="GATase1_PfpI_2"/>
    <property type="match status" value="1"/>
</dbReference>